<dbReference type="PANTHER" id="PTHR11991">
    <property type="entry name" value="TRANSLATIONALLY CONTROLLED TUMOR PROTEIN-RELATED"/>
    <property type="match status" value="1"/>
</dbReference>
<dbReference type="GO" id="GO:0005737">
    <property type="term" value="C:cytoplasm"/>
    <property type="evidence" value="ECO:0007669"/>
    <property type="project" value="TreeGrafter"/>
</dbReference>
<dbReference type="InterPro" id="IPR018103">
    <property type="entry name" value="Translation_control_tumour_CS"/>
</dbReference>
<evidence type="ECO:0000313" key="3">
    <source>
        <dbReference type="EMBL" id="CAH1781539.1"/>
    </source>
</evidence>
<dbReference type="Pfam" id="PF00838">
    <property type="entry name" value="TCTP"/>
    <property type="match status" value="1"/>
</dbReference>
<dbReference type="AlphaFoldDB" id="A0A8J1UGP5"/>
<reference evidence="3" key="1">
    <citation type="submission" date="2022-03" db="EMBL/GenBank/DDBJ databases">
        <authorList>
            <person name="Martin C."/>
        </authorList>
    </citation>
    <scope>NUCLEOTIDE SEQUENCE</scope>
</reference>
<dbReference type="EMBL" id="CAIIXF020000004">
    <property type="protein sequence ID" value="CAH1781539.1"/>
    <property type="molecule type" value="Genomic_DNA"/>
</dbReference>
<keyword evidence="4" id="KW-1185">Reference proteome</keyword>
<comment type="similarity">
    <text evidence="1">Belongs to the TCTP family.</text>
</comment>
<protein>
    <submittedName>
        <fullName evidence="3">Uncharacterized protein</fullName>
    </submittedName>
</protein>
<dbReference type="InterPro" id="IPR011057">
    <property type="entry name" value="Mss4-like_sf"/>
</dbReference>
<feature type="compositionally biased region" description="Basic and acidic residues" evidence="2">
    <location>
        <begin position="41"/>
        <end position="63"/>
    </location>
</feature>
<dbReference type="OrthoDB" id="10248936at2759"/>
<evidence type="ECO:0000256" key="1">
    <source>
        <dbReference type="PROSITE-ProRule" id="PRU01133"/>
    </source>
</evidence>
<comment type="caution">
    <text evidence="3">The sequence shown here is derived from an EMBL/GenBank/DDBJ whole genome shotgun (WGS) entry which is preliminary data.</text>
</comment>
<dbReference type="InterPro" id="IPR034737">
    <property type="entry name" value="TCTP"/>
</dbReference>
<dbReference type="Gene3D" id="2.170.150.10">
    <property type="entry name" value="Metal Binding Protein, Guanine Nucleotide Exchange Factor, Chain A"/>
    <property type="match status" value="1"/>
</dbReference>
<accession>A0A8J1UGP5</accession>
<dbReference type="InterPro" id="IPR018105">
    <property type="entry name" value="Translational_control_tumour_p"/>
</dbReference>
<feature type="region of interest" description="Disordered" evidence="2">
    <location>
        <begin position="41"/>
        <end position="64"/>
    </location>
</feature>
<sequence>MIVFKDIFNDCELATDASNPVLVDDFVYEFKATHVKRRSDTIDDSKIGGNKSAEDAEVGHDDGSTTTEGYDFVLDNKLEIFDLPKKNLYLKELKKYVNKIKEKLSETDPERFPEFKAKVEAYKDTLMKKFKKLQFYVHSEAILKSDDGFPGMIVILEFRENEQGEETYIFQLFKDGLNKEKY</sequence>
<evidence type="ECO:0000313" key="4">
    <source>
        <dbReference type="Proteomes" id="UP000749559"/>
    </source>
</evidence>
<dbReference type="Proteomes" id="UP000749559">
    <property type="component" value="Unassembled WGS sequence"/>
</dbReference>
<organism evidence="3 4">
    <name type="scientific">Owenia fusiformis</name>
    <name type="common">Polychaete worm</name>
    <dbReference type="NCBI Taxonomy" id="6347"/>
    <lineage>
        <taxon>Eukaryota</taxon>
        <taxon>Metazoa</taxon>
        <taxon>Spiralia</taxon>
        <taxon>Lophotrochozoa</taxon>
        <taxon>Annelida</taxon>
        <taxon>Polychaeta</taxon>
        <taxon>Sedentaria</taxon>
        <taxon>Canalipalpata</taxon>
        <taxon>Sabellida</taxon>
        <taxon>Oweniida</taxon>
        <taxon>Oweniidae</taxon>
        <taxon>Owenia</taxon>
    </lineage>
</organism>
<gene>
    <name evidence="3" type="ORF">OFUS_LOCUS8109</name>
</gene>
<dbReference type="PROSITE" id="PS01002">
    <property type="entry name" value="TCTP_1"/>
    <property type="match status" value="1"/>
</dbReference>
<evidence type="ECO:0000256" key="2">
    <source>
        <dbReference type="SAM" id="MobiDB-lite"/>
    </source>
</evidence>
<dbReference type="GO" id="GO:0005509">
    <property type="term" value="F:calcium ion binding"/>
    <property type="evidence" value="ECO:0007669"/>
    <property type="project" value="TreeGrafter"/>
</dbReference>
<proteinExistence type="inferred from homology"/>
<dbReference type="InterPro" id="IPR011323">
    <property type="entry name" value="Mss4/transl-control_tumour"/>
</dbReference>
<dbReference type="SUPFAM" id="SSF51316">
    <property type="entry name" value="Mss4-like"/>
    <property type="match status" value="1"/>
</dbReference>
<dbReference type="PROSITE" id="PS51797">
    <property type="entry name" value="TCTP_3"/>
    <property type="match status" value="1"/>
</dbReference>
<feature type="non-terminal residue" evidence="3">
    <location>
        <position position="182"/>
    </location>
</feature>
<name>A0A8J1UGP5_OWEFU</name>
<dbReference type="PANTHER" id="PTHR11991:SF0">
    <property type="entry name" value="TRANSLATIONALLY-CONTROLLED TUMOR PROTEIN"/>
    <property type="match status" value="1"/>
</dbReference>